<dbReference type="RefSeq" id="WP_172728696.1">
    <property type="nucleotide sequence ID" value="NZ_JAMWIK010000001.1"/>
</dbReference>
<dbReference type="InterPro" id="IPR005318">
    <property type="entry name" value="OM_porin_bac"/>
</dbReference>
<evidence type="ECO:0000313" key="5">
    <source>
        <dbReference type="EMBL" id="MDW3778344.1"/>
    </source>
</evidence>
<keyword evidence="3 4" id="KW-0732">Signal</keyword>
<dbReference type="Proteomes" id="UP001276300">
    <property type="component" value="Unassembled WGS sequence"/>
</dbReference>
<accession>A0AAW9C9N6</accession>
<dbReference type="AlphaFoldDB" id="A0AAW9C9N6"/>
<comment type="similarity">
    <text evidence="1">Belongs to the outer membrane porin (Opr) (TC 1.B.25) family.</text>
</comment>
<dbReference type="PROSITE" id="PS51257">
    <property type="entry name" value="PROKAR_LIPOPROTEIN"/>
    <property type="match status" value="1"/>
</dbReference>
<organism evidence="5 6">
    <name type="scientific">Kluyvera cryocrescens</name>
    <name type="common">Kluyvera citrophila</name>
    <dbReference type="NCBI Taxonomy" id="580"/>
    <lineage>
        <taxon>Bacteria</taxon>
        <taxon>Pseudomonadati</taxon>
        <taxon>Pseudomonadota</taxon>
        <taxon>Gammaproteobacteria</taxon>
        <taxon>Enterobacterales</taxon>
        <taxon>Enterobacteriaceae</taxon>
        <taxon>Kluyvera</taxon>
    </lineage>
</organism>
<evidence type="ECO:0000256" key="3">
    <source>
        <dbReference type="ARBA" id="ARBA00022729"/>
    </source>
</evidence>
<gene>
    <name evidence="5" type="ORF">QWU01_16170</name>
</gene>
<sequence>MKINTIAAAILLLGCHTSVWAIDNDGLNNSLLTNPLFSDSTMTLSFKNYWKYLKEENANPKHVHNAWGQGVAVDYQSGYFADFIGFDAVYYGAVKLGASDYFNSRGVLYNNGDGNKKSNAEGFSKFGQRNIKLKYSLADAHFDARWGWQVLKNYGVISTSTRLSPTTYSGISGGVNYGGLTLRGAYVENSMDRNSPDKKQFQTNTGAKIDHLASGEVLWKSDLFDAQYGYGESANYLRRHLLFTKLRPVERLTIGTQTYATHALDEYLAMPASKRDFDNNAWHFAIDALWQADRWSSKFGVGYTSAKKENEIGFYPRHMSKNSRGTFISMAYAGDDYMRDGELVLANISEYKLTPDLAVGLAGNIAQFNYKDNHVRSGEINAFTRWTPSSAPMKNLTVWLMFGPGWSYKMSGKTPVLTDGHYTRTHTLSSEAIIEYRFKMF</sequence>
<dbReference type="Gene3D" id="2.40.160.10">
    <property type="entry name" value="Porin"/>
    <property type="match status" value="1"/>
</dbReference>
<feature type="signal peptide" evidence="4">
    <location>
        <begin position="1"/>
        <end position="21"/>
    </location>
</feature>
<protein>
    <submittedName>
        <fullName evidence="5">OprD family outer membrane porin</fullName>
    </submittedName>
</protein>
<evidence type="ECO:0000256" key="2">
    <source>
        <dbReference type="ARBA" id="ARBA00022448"/>
    </source>
</evidence>
<feature type="chain" id="PRO_5043331398" evidence="4">
    <location>
        <begin position="22"/>
        <end position="441"/>
    </location>
</feature>
<evidence type="ECO:0000313" key="6">
    <source>
        <dbReference type="Proteomes" id="UP001276300"/>
    </source>
</evidence>
<proteinExistence type="inferred from homology"/>
<dbReference type="GO" id="GO:0016020">
    <property type="term" value="C:membrane"/>
    <property type="evidence" value="ECO:0007669"/>
    <property type="project" value="InterPro"/>
</dbReference>
<evidence type="ECO:0000256" key="1">
    <source>
        <dbReference type="ARBA" id="ARBA00009075"/>
    </source>
</evidence>
<dbReference type="InterPro" id="IPR023614">
    <property type="entry name" value="Porin_dom_sf"/>
</dbReference>
<evidence type="ECO:0000256" key="4">
    <source>
        <dbReference type="SAM" id="SignalP"/>
    </source>
</evidence>
<name>A0AAW9C9N6_KLUCR</name>
<dbReference type="EMBL" id="JAUEQX010000013">
    <property type="protein sequence ID" value="MDW3778344.1"/>
    <property type="molecule type" value="Genomic_DNA"/>
</dbReference>
<keyword evidence="2" id="KW-0813">Transport</keyword>
<dbReference type="Pfam" id="PF03573">
    <property type="entry name" value="OprD"/>
    <property type="match status" value="1"/>
</dbReference>
<dbReference type="GO" id="GO:0015288">
    <property type="term" value="F:porin activity"/>
    <property type="evidence" value="ECO:0007669"/>
    <property type="project" value="TreeGrafter"/>
</dbReference>
<dbReference type="PANTHER" id="PTHR34596">
    <property type="entry name" value="CHITOPORIN"/>
    <property type="match status" value="1"/>
</dbReference>
<reference evidence="5" key="1">
    <citation type="journal article" date="2023" name="J Glob Antimicrob Resist">
        <title>Emergence of NDM-1 and KPC-3 carbapenemases in Kluyvera cryocrescens: Investigating genetic heterogeneity and acquisition routes of blaNDM-1 in Enterobacterales species in Portugal.</title>
        <authorList>
            <person name="Loiodice M."/>
            <person name="Ribeiro M."/>
            <person name="Peixe L."/>
            <person name="Novais A."/>
        </authorList>
    </citation>
    <scope>NUCLEOTIDE SEQUENCE</scope>
    <source>
        <strain evidence="5">K629</strain>
    </source>
</reference>
<comment type="caution">
    <text evidence="5">The sequence shown here is derived from an EMBL/GenBank/DDBJ whole genome shotgun (WGS) entry which is preliminary data.</text>
</comment>
<dbReference type="PANTHER" id="PTHR34596:SF2">
    <property type="entry name" value="CHITOPORIN"/>
    <property type="match status" value="1"/>
</dbReference>